<sequence>MEETTVPKSFGELLEALNQQQVNFQAIMQQQFAMSEVRLGALATKPAANAPSTRGRKKLYEASDLNIIVREYVTLQNKAVKPVTAQLICDHVESVLGKCYNQYGNCIIHMDGASYHKRQEDPAPTRRTTKAAIQSWLFRRKIDFEPSWFIPQLLELVKAHKTKPSYVAARIAREHNHTLLYTPPYHPELQSIELIWGRVKNRIARRPADNLTDLSAKLTNEFERIKYKHWCKYYRRVLRFERKYMAALEECELVDEEELCAEADEEDEE</sequence>
<protein>
    <recommendedName>
        <fullName evidence="1">Tc1-like transposase DDE domain-containing protein</fullName>
    </recommendedName>
</protein>
<dbReference type="GO" id="GO:0003676">
    <property type="term" value="F:nucleic acid binding"/>
    <property type="evidence" value="ECO:0007669"/>
    <property type="project" value="InterPro"/>
</dbReference>
<dbReference type="eggNOG" id="ENOG502RGXC">
    <property type="taxonomic scope" value="Eukaryota"/>
</dbReference>
<gene>
    <name evidence="2" type="ORF">F443_19634</name>
</gene>
<keyword evidence="3" id="KW-1185">Reference proteome</keyword>
<accession>V9E5Y2</accession>
<dbReference type="AlphaFoldDB" id="V9E5Y2"/>
<dbReference type="EMBL" id="ANIZ01003398">
    <property type="protein sequence ID" value="ETI33707.1"/>
    <property type="molecule type" value="Genomic_DNA"/>
</dbReference>
<dbReference type="InterPro" id="IPR038717">
    <property type="entry name" value="Tc1-like_DDE_dom"/>
</dbReference>
<organism evidence="2 3">
    <name type="scientific">Phytophthora nicotianae P1569</name>
    <dbReference type="NCBI Taxonomy" id="1317065"/>
    <lineage>
        <taxon>Eukaryota</taxon>
        <taxon>Sar</taxon>
        <taxon>Stramenopiles</taxon>
        <taxon>Oomycota</taxon>
        <taxon>Peronosporomycetes</taxon>
        <taxon>Peronosporales</taxon>
        <taxon>Peronosporaceae</taxon>
        <taxon>Phytophthora</taxon>
    </lineage>
</organism>
<reference evidence="2 3" key="1">
    <citation type="submission" date="2013-11" db="EMBL/GenBank/DDBJ databases">
        <title>The Genome Sequence of Phytophthora parasitica P1569.</title>
        <authorList>
            <consortium name="The Broad Institute Genomics Platform"/>
            <person name="Russ C."/>
            <person name="Tyler B."/>
            <person name="Panabieres F."/>
            <person name="Shan W."/>
            <person name="Tripathy S."/>
            <person name="Grunwald N."/>
            <person name="Machado M."/>
            <person name="Johnson C.S."/>
            <person name="Arredondo F."/>
            <person name="Hong C."/>
            <person name="Coffey M."/>
            <person name="Young S.K."/>
            <person name="Zeng Q."/>
            <person name="Gargeya S."/>
            <person name="Fitzgerald M."/>
            <person name="Abouelleil A."/>
            <person name="Alvarado L."/>
            <person name="Chapman S.B."/>
            <person name="Gainer-Dewar J."/>
            <person name="Goldberg J."/>
            <person name="Griggs A."/>
            <person name="Gujja S."/>
            <person name="Hansen M."/>
            <person name="Howarth C."/>
            <person name="Imamovic A."/>
            <person name="Ireland A."/>
            <person name="Larimer J."/>
            <person name="McCowan C."/>
            <person name="Murphy C."/>
            <person name="Pearson M."/>
            <person name="Poon T.W."/>
            <person name="Priest M."/>
            <person name="Roberts A."/>
            <person name="Saif S."/>
            <person name="Shea T."/>
            <person name="Sykes S."/>
            <person name="Wortman J."/>
            <person name="Nusbaum C."/>
            <person name="Birren B."/>
        </authorList>
    </citation>
    <scope>NUCLEOTIDE SEQUENCE [LARGE SCALE GENOMIC DNA]</scope>
    <source>
        <strain evidence="2 3">P1569</strain>
    </source>
</reference>
<dbReference type="HOGENOM" id="CLU_1036134_0_0_1"/>
<dbReference type="Gene3D" id="3.30.420.10">
    <property type="entry name" value="Ribonuclease H-like superfamily/Ribonuclease H"/>
    <property type="match status" value="1"/>
</dbReference>
<name>V9E5Y2_PHYNI</name>
<dbReference type="Proteomes" id="UP000018721">
    <property type="component" value="Unassembled WGS sequence"/>
</dbReference>
<evidence type="ECO:0000259" key="1">
    <source>
        <dbReference type="Pfam" id="PF13358"/>
    </source>
</evidence>
<dbReference type="PANTHER" id="PTHR33939">
    <property type="entry name" value="PROTEIN CBG22215"/>
    <property type="match status" value="1"/>
</dbReference>
<dbReference type="OrthoDB" id="168086at2759"/>
<feature type="domain" description="Tc1-like transposase DDE" evidence="1">
    <location>
        <begin position="81"/>
        <end position="214"/>
    </location>
</feature>
<evidence type="ECO:0000313" key="2">
    <source>
        <dbReference type="EMBL" id="ETI33707.1"/>
    </source>
</evidence>
<dbReference type="InterPro" id="IPR036397">
    <property type="entry name" value="RNaseH_sf"/>
</dbReference>
<evidence type="ECO:0000313" key="3">
    <source>
        <dbReference type="Proteomes" id="UP000018721"/>
    </source>
</evidence>
<proteinExistence type="predicted"/>
<dbReference type="PANTHER" id="PTHR33939:SF1">
    <property type="entry name" value="DUF4371 DOMAIN-CONTAINING PROTEIN"/>
    <property type="match status" value="1"/>
</dbReference>
<dbReference type="Pfam" id="PF13358">
    <property type="entry name" value="DDE_3"/>
    <property type="match status" value="1"/>
</dbReference>
<comment type="caution">
    <text evidence="2">The sequence shown here is derived from an EMBL/GenBank/DDBJ whole genome shotgun (WGS) entry which is preliminary data.</text>
</comment>